<evidence type="ECO:0000313" key="3">
    <source>
        <dbReference type="Proteomes" id="UP000594342"/>
    </source>
</evidence>
<feature type="region of interest" description="Disordered" evidence="1">
    <location>
        <begin position="58"/>
        <end position="81"/>
    </location>
</feature>
<feature type="region of interest" description="Disordered" evidence="1">
    <location>
        <begin position="1"/>
        <end position="44"/>
    </location>
</feature>
<evidence type="ECO:0000313" key="2">
    <source>
        <dbReference type="EMBL" id="VBB18311.1"/>
    </source>
</evidence>
<comment type="caution">
    <text evidence="2">The sequence shown here is derived from an EMBL/GenBank/DDBJ whole genome shotgun (WGS) entry which is preliminary data.</text>
</comment>
<sequence>MTDRTIKNQVRIESNKGGDDLANDRVTNSKQKVHNTTEPCNSKPVLVKNLNTKSATNKVDDCVKDDNNTHSDSESPSDYNVDCHMDCPIDSPTDSPIDNSVNNTPSEVTSDEISSFLSKIQNKYSGNAEQKHLNQMYDIGILITNKTFNHQKLVQKLTKIIEDRSRDPIKKVREHKRRTLIDALKKGVEDGMSEEYRMAYDNCSKYKYDSEKLKKRAHIDSVLDSFDC</sequence>
<evidence type="ECO:0000256" key="1">
    <source>
        <dbReference type="SAM" id="MobiDB-lite"/>
    </source>
</evidence>
<dbReference type="EMBL" id="UPSH01000001">
    <property type="protein sequence ID" value="VBB18311.1"/>
    <property type="molecule type" value="Genomic_DNA"/>
</dbReference>
<name>A0A5K0U9Q2_9VIRU</name>
<feature type="compositionally biased region" description="Basic and acidic residues" evidence="1">
    <location>
        <begin position="58"/>
        <end position="73"/>
    </location>
</feature>
<organism evidence="2 3">
    <name type="scientific">Yasminevirus sp. GU-2018</name>
    <dbReference type="NCBI Taxonomy" id="2420051"/>
    <lineage>
        <taxon>Viruses</taxon>
        <taxon>Varidnaviria</taxon>
        <taxon>Bamfordvirae</taxon>
        <taxon>Nucleocytoviricota</taxon>
        <taxon>Megaviricetes</taxon>
        <taxon>Imitervirales</taxon>
        <taxon>Mimiviridae</taxon>
        <taxon>Klosneuvirinae</taxon>
        <taxon>Yasminevirus</taxon>
        <taxon>Yasminevirus saudimassiliense</taxon>
    </lineage>
</organism>
<feature type="compositionally biased region" description="Polar residues" evidence="1">
    <location>
        <begin position="25"/>
        <end position="40"/>
    </location>
</feature>
<feature type="compositionally biased region" description="Basic and acidic residues" evidence="1">
    <location>
        <begin position="13"/>
        <end position="23"/>
    </location>
</feature>
<reference evidence="2 3" key="1">
    <citation type="submission" date="2018-10" db="EMBL/GenBank/DDBJ databases">
        <authorList>
            <consortium name="IHU Genomes"/>
        </authorList>
    </citation>
    <scope>NUCLEOTIDE SEQUENCE [LARGE SCALE GENOMIC DNA]</scope>
    <source>
        <strain evidence="2 3">A1</strain>
    </source>
</reference>
<dbReference type="Proteomes" id="UP000594342">
    <property type="component" value="Unassembled WGS sequence"/>
</dbReference>
<gene>
    <name evidence="2" type="ORF">YASMINEVIRUS_774</name>
</gene>
<protein>
    <submittedName>
        <fullName evidence="2">Uncharacterized protein</fullName>
    </submittedName>
</protein>
<keyword evidence="3" id="KW-1185">Reference proteome</keyword>
<accession>A0A5K0U9Q2</accession>
<proteinExistence type="predicted"/>